<dbReference type="AlphaFoldDB" id="A0AAV6TMH6"/>
<sequence length="161" mass="17894">MCESTVRNNRLPYERPLRLAQHRLHHPENPSWILQDNWRDEDVGEMTPRWNYKDSLMSSGTGRTSPPAEPSTFSAKQLQLTSAAAPVAPVAPFAPVRVRPNVAQQQNMVLVPKPVTSATSGQITSLPFGGGLECRRIPAPLCRLGFDFFPNIPAEHDAKEK</sequence>
<protein>
    <submittedName>
        <fullName evidence="2">Uncharacterized protein</fullName>
    </submittedName>
</protein>
<comment type="caution">
    <text evidence="2">The sequence shown here is derived from an EMBL/GenBank/DDBJ whole genome shotgun (WGS) entry which is preliminary data.</text>
</comment>
<organism evidence="2 3">
    <name type="scientific">Oedothorax gibbosus</name>
    <dbReference type="NCBI Taxonomy" id="931172"/>
    <lineage>
        <taxon>Eukaryota</taxon>
        <taxon>Metazoa</taxon>
        <taxon>Ecdysozoa</taxon>
        <taxon>Arthropoda</taxon>
        <taxon>Chelicerata</taxon>
        <taxon>Arachnida</taxon>
        <taxon>Araneae</taxon>
        <taxon>Araneomorphae</taxon>
        <taxon>Entelegynae</taxon>
        <taxon>Araneoidea</taxon>
        <taxon>Linyphiidae</taxon>
        <taxon>Erigoninae</taxon>
        <taxon>Oedothorax</taxon>
    </lineage>
</organism>
<dbReference type="Proteomes" id="UP000827092">
    <property type="component" value="Unassembled WGS sequence"/>
</dbReference>
<feature type="region of interest" description="Disordered" evidence="1">
    <location>
        <begin position="54"/>
        <end position="75"/>
    </location>
</feature>
<gene>
    <name evidence="2" type="ORF">JTE90_013196</name>
</gene>
<proteinExistence type="predicted"/>
<evidence type="ECO:0000313" key="2">
    <source>
        <dbReference type="EMBL" id="KAG8173002.1"/>
    </source>
</evidence>
<accession>A0AAV6TMH6</accession>
<dbReference type="EMBL" id="JAFNEN010002162">
    <property type="protein sequence ID" value="KAG8173002.1"/>
    <property type="molecule type" value="Genomic_DNA"/>
</dbReference>
<keyword evidence="3" id="KW-1185">Reference proteome</keyword>
<evidence type="ECO:0000313" key="3">
    <source>
        <dbReference type="Proteomes" id="UP000827092"/>
    </source>
</evidence>
<reference evidence="2 3" key="1">
    <citation type="journal article" date="2022" name="Nat. Ecol. Evol.">
        <title>A masculinizing supergene underlies an exaggerated male reproductive morph in a spider.</title>
        <authorList>
            <person name="Hendrickx F."/>
            <person name="De Corte Z."/>
            <person name="Sonet G."/>
            <person name="Van Belleghem S.M."/>
            <person name="Kostlbacher S."/>
            <person name="Vangestel C."/>
        </authorList>
    </citation>
    <scope>NUCLEOTIDE SEQUENCE [LARGE SCALE GENOMIC DNA]</scope>
    <source>
        <strain evidence="2">W744_W776</strain>
    </source>
</reference>
<evidence type="ECO:0000256" key="1">
    <source>
        <dbReference type="SAM" id="MobiDB-lite"/>
    </source>
</evidence>
<name>A0AAV6TMH6_9ARAC</name>